<dbReference type="STRING" id="690879.TSACC_21008"/>
<keyword evidence="3" id="KW-0804">Transcription</keyword>
<dbReference type="SUPFAM" id="SSF47413">
    <property type="entry name" value="lambda repressor-like DNA-binding domains"/>
    <property type="match status" value="1"/>
</dbReference>
<dbReference type="GO" id="GO:0000976">
    <property type="term" value="F:transcription cis-regulatory region binding"/>
    <property type="evidence" value="ECO:0007669"/>
    <property type="project" value="TreeGrafter"/>
</dbReference>
<reference evidence="6" key="1">
    <citation type="journal article" date="2017" name="Genome Announc.">
        <title>Draft Genome Sequence of Terrimicrobium sacchariphilum NM-5T, a Facultative Anaerobic Soil Bacterium of the Class Spartobacteria.</title>
        <authorList>
            <person name="Qiu Y.L."/>
            <person name="Tourlousse D.M."/>
            <person name="Matsuura N."/>
            <person name="Ohashi A."/>
            <person name="Sekiguchi Y."/>
        </authorList>
    </citation>
    <scope>NUCLEOTIDE SEQUENCE [LARGE SCALE GENOMIC DNA]</scope>
    <source>
        <strain evidence="6">NM-5</strain>
    </source>
</reference>
<proteinExistence type="predicted"/>
<evidence type="ECO:0000313" key="6">
    <source>
        <dbReference type="Proteomes" id="UP000076023"/>
    </source>
</evidence>
<dbReference type="EMBL" id="BDCO01000002">
    <property type="protein sequence ID" value="GAT32609.1"/>
    <property type="molecule type" value="Genomic_DNA"/>
</dbReference>
<dbReference type="CDD" id="cd06267">
    <property type="entry name" value="PBP1_LacI_sugar_binding-like"/>
    <property type="match status" value="1"/>
</dbReference>
<feature type="domain" description="HTH lacI-type" evidence="4">
    <location>
        <begin position="5"/>
        <end position="62"/>
    </location>
</feature>
<protein>
    <submittedName>
        <fullName evidence="5">DNA-binding transcriptional regulator, LacI/PurR family</fullName>
    </submittedName>
</protein>
<dbReference type="Proteomes" id="UP000076023">
    <property type="component" value="Unassembled WGS sequence"/>
</dbReference>
<dbReference type="SMART" id="SM00354">
    <property type="entry name" value="HTH_LACI"/>
    <property type="match status" value="1"/>
</dbReference>
<dbReference type="Pfam" id="PF00356">
    <property type="entry name" value="LacI"/>
    <property type="match status" value="1"/>
</dbReference>
<dbReference type="SUPFAM" id="SSF53822">
    <property type="entry name" value="Periplasmic binding protein-like I"/>
    <property type="match status" value="1"/>
</dbReference>
<keyword evidence="1" id="KW-0805">Transcription regulation</keyword>
<dbReference type="InterPro" id="IPR000843">
    <property type="entry name" value="HTH_LacI"/>
</dbReference>
<dbReference type="Gene3D" id="1.10.260.40">
    <property type="entry name" value="lambda repressor-like DNA-binding domains"/>
    <property type="match status" value="1"/>
</dbReference>
<keyword evidence="2 5" id="KW-0238">DNA-binding</keyword>
<evidence type="ECO:0000256" key="1">
    <source>
        <dbReference type="ARBA" id="ARBA00023015"/>
    </source>
</evidence>
<evidence type="ECO:0000256" key="2">
    <source>
        <dbReference type="ARBA" id="ARBA00023125"/>
    </source>
</evidence>
<organism evidence="5 6">
    <name type="scientific">Terrimicrobium sacchariphilum</name>
    <dbReference type="NCBI Taxonomy" id="690879"/>
    <lineage>
        <taxon>Bacteria</taxon>
        <taxon>Pseudomonadati</taxon>
        <taxon>Verrucomicrobiota</taxon>
        <taxon>Terrimicrobiia</taxon>
        <taxon>Terrimicrobiales</taxon>
        <taxon>Terrimicrobiaceae</taxon>
        <taxon>Terrimicrobium</taxon>
    </lineage>
</organism>
<dbReference type="InterPro" id="IPR025997">
    <property type="entry name" value="SBP_2_dom"/>
</dbReference>
<dbReference type="GO" id="GO:0003700">
    <property type="term" value="F:DNA-binding transcription factor activity"/>
    <property type="evidence" value="ECO:0007669"/>
    <property type="project" value="TreeGrafter"/>
</dbReference>
<keyword evidence="6" id="KW-1185">Reference proteome</keyword>
<sequence>MKRKSTMAEVAKLAGVSASVVSYVLNGRAVEMRIPSATQERVMEACRELDYRRDYLASAMAGKRTKVIGVLFCNSRGDFMSDILSGIYDVLRENDHQVALTIVDDNVNIERADLESLIHRRVDGIVAFPIWETRPGDHWRKAVDSGIPVMFLNIVPNGVNAPSIDIDNFQGGREAARLAVQNGCEEAVMYECTTGTPGLSARDAGFAHEIRQLGVPLRRIPMSSTGEALAECLVSAEKVTGFFVSRASDFVPPLRRLVEEGVEFDSRHVFVTIGSAPEAHFIANPWFMLPHPARQMGRLAAAKLLESIRNENCPIEKIVLPHHWTANAAARELLAGDVPITEERQTRSL</sequence>
<dbReference type="InParanoid" id="A0A146G470"/>
<evidence type="ECO:0000259" key="4">
    <source>
        <dbReference type="PROSITE" id="PS50932"/>
    </source>
</evidence>
<dbReference type="InterPro" id="IPR010982">
    <property type="entry name" value="Lambda_DNA-bd_dom_sf"/>
</dbReference>
<dbReference type="Pfam" id="PF13407">
    <property type="entry name" value="Peripla_BP_4"/>
    <property type="match status" value="1"/>
</dbReference>
<dbReference type="CDD" id="cd01392">
    <property type="entry name" value="HTH_LacI"/>
    <property type="match status" value="1"/>
</dbReference>
<dbReference type="OrthoDB" id="9796922at2"/>
<dbReference type="InterPro" id="IPR028082">
    <property type="entry name" value="Peripla_BP_I"/>
</dbReference>
<dbReference type="PANTHER" id="PTHR30146">
    <property type="entry name" value="LACI-RELATED TRANSCRIPTIONAL REPRESSOR"/>
    <property type="match status" value="1"/>
</dbReference>
<evidence type="ECO:0000313" key="5">
    <source>
        <dbReference type="EMBL" id="GAT32609.1"/>
    </source>
</evidence>
<name>A0A146G470_TERSA</name>
<dbReference type="AlphaFoldDB" id="A0A146G470"/>
<evidence type="ECO:0000256" key="3">
    <source>
        <dbReference type="ARBA" id="ARBA00023163"/>
    </source>
</evidence>
<dbReference type="PANTHER" id="PTHR30146:SF109">
    <property type="entry name" value="HTH-TYPE TRANSCRIPTIONAL REGULATOR GALS"/>
    <property type="match status" value="1"/>
</dbReference>
<dbReference type="PROSITE" id="PS50932">
    <property type="entry name" value="HTH_LACI_2"/>
    <property type="match status" value="1"/>
</dbReference>
<accession>A0A146G470</accession>
<comment type="caution">
    <text evidence="5">The sequence shown here is derived from an EMBL/GenBank/DDBJ whole genome shotgun (WGS) entry which is preliminary data.</text>
</comment>
<gene>
    <name evidence="5" type="ORF">TSACC_21008</name>
</gene>
<dbReference type="Gene3D" id="3.40.50.2300">
    <property type="match status" value="2"/>
</dbReference>